<protein>
    <submittedName>
        <fullName evidence="2">Uncharacterized protein</fullName>
    </submittedName>
</protein>
<gene>
    <name evidence="2" type="ORF">SDRG_12302</name>
</gene>
<keyword evidence="3" id="KW-1185">Reference proteome</keyword>
<dbReference type="AlphaFoldDB" id="T0RJJ2"/>
<dbReference type="OrthoDB" id="1892805at2759"/>
<dbReference type="Pfam" id="PF14968">
    <property type="entry name" value="CCDC84"/>
    <property type="match status" value="3"/>
</dbReference>
<evidence type="ECO:0000313" key="3">
    <source>
        <dbReference type="Proteomes" id="UP000030762"/>
    </source>
</evidence>
<dbReference type="PANTHER" id="PTHR31198:SF1">
    <property type="entry name" value="CENTROSOMAL AT-AC SPLICING FACTOR"/>
    <property type="match status" value="1"/>
</dbReference>
<dbReference type="VEuPathDB" id="FungiDB:SDRG_12302"/>
<dbReference type="RefSeq" id="XP_008616589.1">
    <property type="nucleotide sequence ID" value="XM_008618367.1"/>
</dbReference>
<feature type="compositionally biased region" description="Polar residues" evidence="1">
    <location>
        <begin position="300"/>
        <end position="310"/>
    </location>
</feature>
<evidence type="ECO:0000256" key="1">
    <source>
        <dbReference type="SAM" id="MobiDB-lite"/>
    </source>
</evidence>
<dbReference type="PANTHER" id="PTHR31198">
    <property type="entry name" value="COILED-COIL DOMAIN-CONTAINING PROTEIN 84"/>
    <property type="match status" value="1"/>
</dbReference>
<proteinExistence type="predicted"/>
<name>T0RJJ2_SAPDV</name>
<dbReference type="InParanoid" id="T0RJJ2"/>
<feature type="region of interest" description="Disordered" evidence="1">
    <location>
        <begin position="300"/>
        <end position="323"/>
    </location>
</feature>
<sequence length="361" mass="39242">MVYCPICKRNDGKKHGFTAGHVRKAEAFVARQMQKTTELLERAKTPPFWCVFCDADQDDIAHLATKAHTMAVRMFCKTHRCTFDPKLMGSPLPLREEPTPSEPVVATVPTEPAAGRRADVQAAFLDSVATRLHERSGGVAIPTPRLPSSFPNVTSPLGVIQNPTGVDAETGDRVWGGGIVKVSKNAMTSWPIDALVQQLLRLRFQPTIPSDDQPRVTDMAHGHGLSSIRRAWASKPVHNVHSGAVPPWLVASTEEYYRRNARTPSTPTVATTSSWLPKFGGVWEAGPRSQTKRTFTAPLSSRTVKSVQPTTTPPDAAPSNHDQCASSVDAKAVALATQKQDLRAKLRAKQLAKAPNIITGD</sequence>
<evidence type="ECO:0000313" key="2">
    <source>
        <dbReference type="EMBL" id="EQC30022.1"/>
    </source>
</evidence>
<reference evidence="2 3" key="1">
    <citation type="submission" date="2012-04" db="EMBL/GenBank/DDBJ databases">
        <title>The Genome Sequence of Saprolegnia declina VS20.</title>
        <authorList>
            <consortium name="The Broad Institute Genome Sequencing Platform"/>
            <person name="Russ C."/>
            <person name="Nusbaum C."/>
            <person name="Tyler B."/>
            <person name="van West P."/>
            <person name="Dieguez-Uribeondo J."/>
            <person name="de Bruijn I."/>
            <person name="Tripathy S."/>
            <person name="Jiang R."/>
            <person name="Young S.K."/>
            <person name="Zeng Q."/>
            <person name="Gargeya S."/>
            <person name="Fitzgerald M."/>
            <person name="Haas B."/>
            <person name="Abouelleil A."/>
            <person name="Alvarado L."/>
            <person name="Arachchi H.M."/>
            <person name="Berlin A."/>
            <person name="Chapman S.B."/>
            <person name="Goldberg J."/>
            <person name="Griggs A."/>
            <person name="Gujja S."/>
            <person name="Hansen M."/>
            <person name="Howarth C."/>
            <person name="Imamovic A."/>
            <person name="Larimer J."/>
            <person name="McCowen C."/>
            <person name="Montmayeur A."/>
            <person name="Murphy C."/>
            <person name="Neiman D."/>
            <person name="Pearson M."/>
            <person name="Priest M."/>
            <person name="Roberts A."/>
            <person name="Saif S."/>
            <person name="Shea T."/>
            <person name="Sisk P."/>
            <person name="Sykes S."/>
            <person name="Wortman J."/>
            <person name="Nusbaum C."/>
            <person name="Birren B."/>
        </authorList>
    </citation>
    <scope>NUCLEOTIDE SEQUENCE [LARGE SCALE GENOMIC DNA]</scope>
    <source>
        <strain evidence="2 3">VS20</strain>
    </source>
</reference>
<accession>T0RJJ2</accession>
<dbReference type="OMA" id="AVPPWMV"/>
<dbReference type="Proteomes" id="UP000030762">
    <property type="component" value="Unassembled WGS sequence"/>
</dbReference>
<dbReference type="GeneID" id="19953029"/>
<dbReference type="InterPro" id="IPR028015">
    <property type="entry name" value="CCDC84-like"/>
</dbReference>
<organism evidence="2 3">
    <name type="scientific">Saprolegnia diclina (strain VS20)</name>
    <dbReference type="NCBI Taxonomy" id="1156394"/>
    <lineage>
        <taxon>Eukaryota</taxon>
        <taxon>Sar</taxon>
        <taxon>Stramenopiles</taxon>
        <taxon>Oomycota</taxon>
        <taxon>Saprolegniomycetes</taxon>
        <taxon>Saprolegniales</taxon>
        <taxon>Saprolegniaceae</taxon>
        <taxon>Saprolegnia</taxon>
    </lineage>
</organism>
<dbReference type="eggNOG" id="ENOG502S5AS">
    <property type="taxonomic scope" value="Eukaryota"/>
</dbReference>
<dbReference type="EMBL" id="JH767179">
    <property type="protein sequence ID" value="EQC30022.1"/>
    <property type="molecule type" value="Genomic_DNA"/>
</dbReference>